<gene>
    <name evidence="2" type="ORF">NCTC10754_02518</name>
    <name evidence="1" type="ORF">PI499_22060</name>
</gene>
<evidence type="ECO:0000313" key="3">
    <source>
        <dbReference type="Proteomes" id="UP000330809"/>
    </source>
</evidence>
<dbReference type="Proteomes" id="UP000330809">
    <property type="component" value="Unassembled WGS sequence"/>
</dbReference>
<proteinExistence type="predicted"/>
<sequence>MSNRVDVAVMIGSGVPKGLRATGQKACWVVLVNGEQRGTAFSSRMEAEECRAAWLAQLSAGACAMQARAQRA</sequence>
<name>A0A267C9Y4_PSEFR</name>
<dbReference type="Proteomes" id="UP001212337">
    <property type="component" value="Unassembled WGS sequence"/>
</dbReference>
<evidence type="ECO:0000313" key="1">
    <source>
        <dbReference type="EMBL" id="MDA7024552.1"/>
    </source>
</evidence>
<reference evidence="2 3" key="1">
    <citation type="submission" date="2019-02" db="EMBL/GenBank/DDBJ databases">
        <authorList>
            <consortium name="Pathogen Informatics"/>
        </authorList>
    </citation>
    <scope>NUCLEOTIDE SEQUENCE [LARGE SCALE GENOMIC DNA]</scope>
    <source>
        <strain evidence="2 3">3012STDY7103891</strain>
    </source>
</reference>
<dbReference type="EMBL" id="CAACYJ010000035">
    <property type="protein sequence ID" value="VFB19910.1"/>
    <property type="molecule type" value="Genomic_DNA"/>
</dbReference>
<protein>
    <submittedName>
        <fullName evidence="2">Uncharacterized protein</fullName>
    </submittedName>
</protein>
<dbReference type="RefSeq" id="WP_095018859.1">
    <property type="nucleotide sequence ID" value="NZ_CAACYJ010000035.1"/>
</dbReference>
<evidence type="ECO:0000313" key="2">
    <source>
        <dbReference type="EMBL" id="VFB19910.1"/>
    </source>
</evidence>
<dbReference type="AlphaFoldDB" id="A0A267C9Y4"/>
<dbReference type="GeneID" id="89544221"/>
<evidence type="ECO:0000313" key="4">
    <source>
        <dbReference type="Proteomes" id="UP001212337"/>
    </source>
</evidence>
<dbReference type="EMBL" id="JAQJVI010000051">
    <property type="protein sequence ID" value="MDA7024552.1"/>
    <property type="molecule type" value="Genomic_DNA"/>
</dbReference>
<organism evidence="2 3">
    <name type="scientific">Pseudomonas fragi</name>
    <dbReference type="NCBI Taxonomy" id="296"/>
    <lineage>
        <taxon>Bacteria</taxon>
        <taxon>Pseudomonadati</taxon>
        <taxon>Pseudomonadota</taxon>
        <taxon>Gammaproteobacteria</taxon>
        <taxon>Pseudomonadales</taxon>
        <taxon>Pseudomonadaceae</taxon>
        <taxon>Pseudomonas</taxon>
    </lineage>
</organism>
<reference evidence="1 4" key="2">
    <citation type="submission" date="2023-01" db="EMBL/GenBank/DDBJ databases">
        <title>Effects of deletion of Siderophore biosynthase gene in Pseudomonas fragi on quorum sensing and spoliage ability.</title>
        <authorList>
            <person name="Cui F."/>
            <person name="Wang D."/>
            <person name="Liu J."/>
            <person name="Wang Q."/>
            <person name="Li T."/>
            <person name="Li J."/>
        </authorList>
    </citation>
    <scope>NUCLEOTIDE SEQUENCE [LARGE SCALE GENOMIC DNA]</scope>
    <source>
        <strain evidence="1 4">MS-10</strain>
    </source>
</reference>
<accession>A0A267C9Y4</accession>
<keyword evidence="4" id="KW-1185">Reference proteome</keyword>